<keyword evidence="7" id="KW-0325">Glycoprotein</keyword>
<evidence type="ECO:0000256" key="3">
    <source>
        <dbReference type="ARBA" id="ARBA00022729"/>
    </source>
</evidence>
<dbReference type="PANTHER" id="PTHR15583">
    <property type="entry name" value="INTERLEUKIN-17 RECEPTOR"/>
    <property type="match status" value="1"/>
</dbReference>
<organism evidence="10 11">
    <name type="scientific">Limulus polyphemus</name>
    <name type="common">Atlantic horseshoe crab</name>
    <dbReference type="NCBI Taxonomy" id="6850"/>
    <lineage>
        <taxon>Eukaryota</taxon>
        <taxon>Metazoa</taxon>
        <taxon>Ecdysozoa</taxon>
        <taxon>Arthropoda</taxon>
        <taxon>Chelicerata</taxon>
        <taxon>Merostomata</taxon>
        <taxon>Xiphosura</taxon>
        <taxon>Limulidae</taxon>
        <taxon>Limulus</taxon>
    </lineage>
</organism>
<keyword evidence="4 8" id="KW-1133">Transmembrane helix</keyword>
<evidence type="ECO:0000313" key="10">
    <source>
        <dbReference type="Proteomes" id="UP000694941"/>
    </source>
</evidence>
<dbReference type="Gene3D" id="3.40.50.11530">
    <property type="match status" value="1"/>
</dbReference>
<name>A0ABM1S197_LIMPO</name>
<accession>A0ABM1S197</accession>
<evidence type="ECO:0000256" key="6">
    <source>
        <dbReference type="ARBA" id="ARBA00023170"/>
    </source>
</evidence>
<reference evidence="11 12" key="1">
    <citation type="submission" date="2025-05" db="UniProtKB">
        <authorList>
            <consortium name="RefSeq"/>
        </authorList>
    </citation>
    <scope>IDENTIFICATION</scope>
    <source>
        <tissue evidence="11 12">Muscle</tissue>
    </source>
</reference>
<gene>
    <name evidence="11 12" type="primary">LOC106478170</name>
</gene>
<evidence type="ECO:0000256" key="7">
    <source>
        <dbReference type="ARBA" id="ARBA00023180"/>
    </source>
</evidence>
<feature type="domain" description="SEFIR" evidence="9">
    <location>
        <begin position="165"/>
        <end position="288"/>
    </location>
</feature>
<evidence type="ECO:0000256" key="5">
    <source>
        <dbReference type="ARBA" id="ARBA00023136"/>
    </source>
</evidence>
<dbReference type="InterPro" id="IPR013568">
    <property type="entry name" value="SEFIR_dom"/>
</dbReference>
<comment type="subcellular location">
    <subcellularLocation>
        <location evidence="1">Membrane</location>
        <topology evidence="1">Single-pass type I membrane protein</topology>
    </subcellularLocation>
</comment>
<evidence type="ECO:0000313" key="11">
    <source>
        <dbReference type="RefSeq" id="XP_022237402.1"/>
    </source>
</evidence>
<dbReference type="Proteomes" id="UP000694941">
    <property type="component" value="Unplaced"/>
</dbReference>
<dbReference type="InterPro" id="IPR039465">
    <property type="entry name" value="IL-17_rcpt-like"/>
</dbReference>
<dbReference type="RefSeq" id="XP_022237403.1">
    <property type="nucleotide sequence ID" value="XM_022381695.1"/>
</dbReference>
<keyword evidence="2 8" id="KW-0812">Transmembrane</keyword>
<dbReference type="GeneID" id="106478170"/>
<evidence type="ECO:0000259" key="9">
    <source>
        <dbReference type="Pfam" id="PF08357"/>
    </source>
</evidence>
<evidence type="ECO:0000256" key="2">
    <source>
        <dbReference type="ARBA" id="ARBA00022692"/>
    </source>
</evidence>
<keyword evidence="10" id="KW-1185">Reference proteome</keyword>
<dbReference type="PANTHER" id="PTHR15583:SF7">
    <property type="entry name" value="INTERLEUKIN CYTOKINE RECEPTOR-RELATED PROTEIN 2"/>
    <property type="match status" value="1"/>
</dbReference>
<keyword evidence="6" id="KW-0675">Receptor</keyword>
<evidence type="ECO:0000256" key="1">
    <source>
        <dbReference type="ARBA" id="ARBA00004479"/>
    </source>
</evidence>
<keyword evidence="5 8" id="KW-0472">Membrane</keyword>
<dbReference type="Pfam" id="PF08357">
    <property type="entry name" value="SEFIR"/>
    <property type="match status" value="1"/>
</dbReference>
<evidence type="ECO:0000256" key="4">
    <source>
        <dbReference type="ARBA" id="ARBA00022989"/>
    </source>
</evidence>
<protein>
    <submittedName>
        <fullName evidence="11 12">Uncharacterized protein LOC106478170 isoform X2</fullName>
    </submittedName>
</protein>
<dbReference type="RefSeq" id="XP_022237402.1">
    <property type="nucleotide sequence ID" value="XM_022381694.1"/>
</dbReference>
<keyword evidence="3" id="KW-0732">Signal</keyword>
<feature type="transmembrane region" description="Helical" evidence="8">
    <location>
        <begin position="101"/>
        <end position="124"/>
    </location>
</feature>
<sequence length="368" mass="42168">MIFSDKERYCSDKSVWKGPLWKNVTPKNSPVQERFSNLTVGKQYYIVIRPGDEQCENCLENLSDPKCIGCVCKTSTFLLPSNGYETKYLTEPSPDVMNSNLALVLGVVLGVVALLFMVTVMVAFRRRHNLRNRGMDNRNITPESSPSAHSHLMSNLPIQNANLQVSILYSHDCLLHTQVIEALAKFLTINFGVNVLLDVEQEHEIMVNPEGWVQEFVDYSKRSNKKIIIIESEGAVKQQWARQKGENLKSTFHHLDSLFMYGLSTITSDLTKASSDYEHLLVLRFPYTPALYVLDHVVPNRRYLIPDHMLDLYHSMFHHVDSSVQNSEELLAQWQQTPAYMGLLNALKEMEDFTTANPSYMDQYLLKE</sequence>
<evidence type="ECO:0000313" key="12">
    <source>
        <dbReference type="RefSeq" id="XP_022237403.1"/>
    </source>
</evidence>
<proteinExistence type="predicted"/>
<evidence type="ECO:0000256" key="8">
    <source>
        <dbReference type="SAM" id="Phobius"/>
    </source>
</evidence>